<keyword evidence="2" id="KW-0479">Metal-binding</keyword>
<dbReference type="Proteomes" id="UP001501600">
    <property type="component" value="Unassembled WGS sequence"/>
</dbReference>
<gene>
    <name evidence="8" type="ORF">GCM10025772_01380</name>
</gene>
<keyword evidence="5 6" id="KW-0482">Metalloprotease</keyword>
<dbReference type="InterPro" id="IPR001915">
    <property type="entry name" value="Peptidase_M48"/>
</dbReference>
<protein>
    <submittedName>
        <fullName evidence="8">M48 family metallopeptidase</fullName>
    </submittedName>
</protein>
<organism evidence="8 9">
    <name type="scientific">Ferrimonas gelatinilytica</name>
    <dbReference type="NCBI Taxonomy" id="1255257"/>
    <lineage>
        <taxon>Bacteria</taxon>
        <taxon>Pseudomonadati</taxon>
        <taxon>Pseudomonadota</taxon>
        <taxon>Gammaproteobacteria</taxon>
        <taxon>Alteromonadales</taxon>
        <taxon>Ferrimonadaceae</taxon>
        <taxon>Ferrimonas</taxon>
    </lineage>
</organism>
<evidence type="ECO:0000256" key="5">
    <source>
        <dbReference type="ARBA" id="ARBA00023049"/>
    </source>
</evidence>
<evidence type="ECO:0000256" key="3">
    <source>
        <dbReference type="ARBA" id="ARBA00022801"/>
    </source>
</evidence>
<sequence>MRAEGKLLSGVIMTLLVGCATHQSPTGRDQMLMFSADQMRELGAQSFEKIKQQETRSTDARVNAYVQCVADALTAPGVLAQVDPGQVERWEVVVFESKQVNAFALPGGHIGVYTGLLDVAQTPDQLAAVMGHEIGHVLADHGNEQVSRGQLTNAGLQIAQVALGASGTENSDLIMAGLGLGAQVGIMLPFGRQQESESDVIGLSLMAYAGFDPSAAVTLWQNMAKASGGAPPEFLSTHPSSQTRISQLSSLQSDAVPIYQKALAQGRKPTCKAPD</sequence>
<name>A0ABP9RSE4_9GAMM</name>
<keyword evidence="4 6" id="KW-0862">Zinc</keyword>
<accession>A0ABP9RSE4</accession>
<keyword evidence="9" id="KW-1185">Reference proteome</keyword>
<evidence type="ECO:0000313" key="9">
    <source>
        <dbReference type="Proteomes" id="UP001501600"/>
    </source>
</evidence>
<comment type="caution">
    <text evidence="8">The sequence shown here is derived from an EMBL/GenBank/DDBJ whole genome shotgun (WGS) entry which is preliminary data.</text>
</comment>
<feature type="domain" description="Peptidase M48" evidence="7">
    <location>
        <begin position="86"/>
        <end position="250"/>
    </location>
</feature>
<dbReference type="CDD" id="cd07331">
    <property type="entry name" value="M48C_Oma1_like"/>
    <property type="match status" value="1"/>
</dbReference>
<dbReference type="PANTHER" id="PTHR22726:SF24">
    <property type="entry name" value="M48 FAMILY METALLOPEPTIDASE"/>
    <property type="match status" value="1"/>
</dbReference>
<evidence type="ECO:0000256" key="2">
    <source>
        <dbReference type="ARBA" id="ARBA00022723"/>
    </source>
</evidence>
<dbReference type="EMBL" id="BAABLF010000001">
    <property type="protein sequence ID" value="GAA5186243.1"/>
    <property type="molecule type" value="Genomic_DNA"/>
</dbReference>
<dbReference type="PANTHER" id="PTHR22726">
    <property type="entry name" value="METALLOENDOPEPTIDASE OMA1"/>
    <property type="match status" value="1"/>
</dbReference>
<dbReference type="InterPro" id="IPR051156">
    <property type="entry name" value="Mito/Outer_Membr_Metalloprot"/>
</dbReference>
<keyword evidence="3 6" id="KW-0378">Hydrolase</keyword>
<evidence type="ECO:0000256" key="4">
    <source>
        <dbReference type="ARBA" id="ARBA00022833"/>
    </source>
</evidence>
<evidence type="ECO:0000313" key="8">
    <source>
        <dbReference type="EMBL" id="GAA5186243.1"/>
    </source>
</evidence>
<keyword evidence="1 6" id="KW-0645">Protease</keyword>
<evidence type="ECO:0000256" key="6">
    <source>
        <dbReference type="RuleBase" id="RU003983"/>
    </source>
</evidence>
<evidence type="ECO:0000256" key="1">
    <source>
        <dbReference type="ARBA" id="ARBA00022670"/>
    </source>
</evidence>
<dbReference type="PROSITE" id="PS51257">
    <property type="entry name" value="PROKAR_LIPOPROTEIN"/>
    <property type="match status" value="1"/>
</dbReference>
<dbReference type="RefSeq" id="WP_345315107.1">
    <property type="nucleotide sequence ID" value="NZ_BAABLF010000001.1"/>
</dbReference>
<dbReference type="Gene3D" id="3.30.2010.10">
    <property type="entry name" value="Metalloproteases ('zincins'), catalytic domain"/>
    <property type="match status" value="1"/>
</dbReference>
<comment type="similarity">
    <text evidence="6">Belongs to the peptidase M48 family.</text>
</comment>
<proteinExistence type="inferred from homology"/>
<reference evidence="9" key="1">
    <citation type="journal article" date="2019" name="Int. J. Syst. Evol. Microbiol.">
        <title>The Global Catalogue of Microorganisms (GCM) 10K type strain sequencing project: providing services to taxonomists for standard genome sequencing and annotation.</title>
        <authorList>
            <consortium name="The Broad Institute Genomics Platform"/>
            <consortium name="The Broad Institute Genome Sequencing Center for Infectious Disease"/>
            <person name="Wu L."/>
            <person name="Ma J."/>
        </authorList>
    </citation>
    <scope>NUCLEOTIDE SEQUENCE [LARGE SCALE GENOMIC DNA]</scope>
    <source>
        <strain evidence="9">JCM 18720</strain>
    </source>
</reference>
<dbReference type="Pfam" id="PF01435">
    <property type="entry name" value="Peptidase_M48"/>
    <property type="match status" value="1"/>
</dbReference>
<evidence type="ECO:0000259" key="7">
    <source>
        <dbReference type="Pfam" id="PF01435"/>
    </source>
</evidence>
<comment type="cofactor">
    <cofactor evidence="6">
        <name>Zn(2+)</name>
        <dbReference type="ChEBI" id="CHEBI:29105"/>
    </cofactor>
    <text evidence="6">Binds 1 zinc ion per subunit.</text>
</comment>